<reference evidence="7" key="2">
    <citation type="submission" date="2020-04" db="EMBL/GenBank/DDBJ databases">
        <authorList>
            <consortium name="NCBI Genome Project"/>
        </authorList>
    </citation>
    <scope>NUCLEOTIDE SEQUENCE</scope>
    <source>
        <strain evidence="7">CBS 342.82</strain>
    </source>
</reference>
<feature type="compositionally biased region" description="Polar residues" evidence="4">
    <location>
        <begin position="231"/>
        <end position="245"/>
    </location>
</feature>
<gene>
    <name evidence="7" type="ORF">K489DRAFT_162041</name>
</gene>
<dbReference type="CDD" id="cd00590">
    <property type="entry name" value="RRM_SF"/>
    <property type="match status" value="1"/>
</dbReference>
<feature type="compositionally biased region" description="Polar residues" evidence="4">
    <location>
        <begin position="28"/>
        <end position="42"/>
    </location>
</feature>
<evidence type="ECO:0000256" key="1">
    <source>
        <dbReference type="ARBA" id="ARBA00022737"/>
    </source>
</evidence>
<feature type="region of interest" description="Disordered" evidence="4">
    <location>
        <begin position="946"/>
        <end position="995"/>
    </location>
</feature>
<evidence type="ECO:0000256" key="2">
    <source>
        <dbReference type="ARBA" id="ARBA00022884"/>
    </source>
</evidence>
<feature type="compositionally biased region" description="Low complexity" evidence="4">
    <location>
        <begin position="167"/>
        <end position="177"/>
    </location>
</feature>
<dbReference type="Proteomes" id="UP000504637">
    <property type="component" value="Unplaced"/>
</dbReference>
<dbReference type="Gene3D" id="3.30.70.330">
    <property type="match status" value="4"/>
</dbReference>
<feature type="region of interest" description="Disordered" evidence="4">
    <location>
        <begin position="1258"/>
        <end position="1299"/>
    </location>
</feature>
<evidence type="ECO:0000313" key="6">
    <source>
        <dbReference type="Proteomes" id="UP000504637"/>
    </source>
</evidence>
<dbReference type="PANTHER" id="PTHR24012">
    <property type="entry name" value="RNA BINDING PROTEIN"/>
    <property type="match status" value="1"/>
</dbReference>
<feature type="compositionally biased region" description="Low complexity" evidence="4">
    <location>
        <begin position="136"/>
        <end position="147"/>
    </location>
</feature>
<keyword evidence="6" id="KW-1185">Reference proteome</keyword>
<keyword evidence="1" id="KW-0677">Repeat</keyword>
<feature type="compositionally biased region" description="Basic and acidic residues" evidence="4">
    <location>
        <begin position="947"/>
        <end position="962"/>
    </location>
</feature>
<feature type="region of interest" description="Disordered" evidence="4">
    <location>
        <begin position="1"/>
        <end position="310"/>
    </location>
</feature>
<dbReference type="GeneID" id="54357103"/>
<feature type="domain" description="RRM" evidence="5">
    <location>
        <begin position="1072"/>
        <end position="1150"/>
    </location>
</feature>
<evidence type="ECO:0000256" key="3">
    <source>
        <dbReference type="PROSITE-ProRule" id="PRU00176"/>
    </source>
</evidence>
<dbReference type="Gene3D" id="1.25.40.10">
    <property type="entry name" value="Tetratricopeptide repeat domain"/>
    <property type="match status" value="2"/>
</dbReference>
<keyword evidence="2 3" id="KW-0694">RNA-binding</keyword>
<sequence length="1472" mass="164469">MNINALLSPDDSRHARPVQPTPAAPANEYSQTQHQGHQYQPHPNSQQYPPSDPYQPQQQLQQPQQYQHTYSSHHGMLNHQPPHQEAHQQQTAHQQAPHPQAAHQQALHQQALHHQISHHQPSHQQSPHLQAHHVQAHQQQQQQQQYQQPPPLPQASNSQHRARQLASSSRHSPSGLSHEVSRSPDRVDSSSTQYANPPIQHVGGNSRSVRRQVLNAESSPTKGLGDAHQRPQPTSNPAPTMNYTGPVSHRPAAPHRPVSSPQVDLAPDRASAHHRKQAHRAQSANDVRNTERRDTQPSPLPSPSAAEPHPIVRNLSRQSLAELTLADAPAPTPPPRDVSSSAFSAAESKTVTELLSYLGSNPYAYDQHVQLVGLLHKGFLAHVHSSDTAASATHAKDYSLLVELRQAREALDTRFAVGEDIWSDWLSDEVLLATSTEERMTVTELFQRAVQDEPMSVKLWLAYSEWIAVNHAACYDSSGSIAPGWTAESISECQELFTKDTLRSVLEQAVIATRWRIDESHLLWSRLVPLVLDELPQTPSSDDVERLRTFFLQRMQIPHAEPHLIEQAFWSAISRFQGAEWETVMEHAKHHAESSKEESNRRKDGEFSLQRATQESDSQAIRKAFEKYLLAEKFRKPRGNFYYELRCALYERALLRFPVEAAWWLDYIDFAMSAPESENISLLPLIERATRHCPGSGDLWSRRILRADVERKSRDEVEAIKHRATNSGLLDLGGMEEMVKMLQQWCSYLRRHAFSRINLEDDVDTAEFGIMSALDDIHQAGKMIYGPDFPGDPLFRLEQVQIKFYTESRRTDEARKIYESLAQQQLYARSYDFWNKYYNWELWLWGFDRLVEKHRVETIENGPHRATKVVQKALAQKTLDLPGSVLELYLYHFQQHESAEKLQAALVDSRNFTLRLAKQAAKEAAEAAELQAQYAAAAVVDPVSAQVKEEPVKGEKRKREEETLTDDNESAKKPKVDGDDKVEGDHGKRDREHNTVSLKNLPIGTTEEDIKDFFQDFGTILAINVLPIIGANDRSTTATVEFESHADATSSIIRSGKQLKGNEITVHSGGQNVLYVCNYPPEYSEDDIRGLFKHYGEVASVRFPSLNLNSRRRFCYVSFLTAEMAKSAEAAVDGKKLDGVHTLIAKISDPNAKKHRSGPQEEGREIFVKNIDRNGTEEEINLFFAEYGKIESFHLLRHVNKQLTGTGFFVYETAGEANAAVEGANQKPFRDRVLTVQLSTPKGKIAPLDRMKKQDILIKQPGATPEPADRNGDTHDRRDSDISMSTSTAPQQADSESHKTIRERKIAIFNLPDTVNDARVRSVMEHYGPLTKIQMRRDIQGAIVEFTNLKDAFNVRQGVDVSSLGTGVVTGDVGDLLAIKKNKKAAAVGGGSGGGSALSMMPTSIAKGLGGGRGRGGLGTKRGGGRTPYSAARSEETPAASKTPAATVDGEAKSNADFRRMFAASATESKGE</sequence>
<dbReference type="InterPro" id="IPR035979">
    <property type="entry name" value="RBD_domain_sf"/>
</dbReference>
<feature type="compositionally biased region" description="Gly residues" evidence="4">
    <location>
        <begin position="1408"/>
        <end position="1426"/>
    </location>
</feature>
<protein>
    <recommendedName>
        <fullName evidence="5">RRM domain-containing protein</fullName>
    </recommendedName>
</protein>
<dbReference type="Pfam" id="PF16842">
    <property type="entry name" value="RRM_occluded"/>
    <property type="match status" value="1"/>
</dbReference>
<feature type="compositionally biased region" description="Basic and acidic residues" evidence="4">
    <location>
        <begin position="588"/>
        <end position="606"/>
    </location>
</feature>
<feature type="compositionally biased region" description="Low complexity" evidence="4">
    <location>
        <begin position="79"/>
        <end position="114"/>
    </location>
</feature>
<name>A0A6J3MC28_9PEZI</name>
<organism evidence="7">
    <name type="scientific">Dissoconium aciculare CBS 342.82</name>
    <dbReference type="NCBI Taxonomy" id="1314786"/>
    <lineage>
        <taxon>Eukaryota</taxon>
        <taxon>Fungi</taxon>
        <taxon>Dikarya</taxon>
        <taxon>Ascomycota</taxon>
        <taxon>Pezizomycotina</taxon>
        <taxon>Dothideomycetes</taxon>
        <taxon>Dothideomycetidae</taxon>
        <taxon>Mycosphaerellales</taxon>
        <taxon>Dissoconiaceae</taxon>
        <taxon>Dissoconium</taxon>
    </lineage>
</organism>
<proteinExistence type="predicted"/>
<dbReference type="SUPFAM" id="SSF54928">
    <property type="entry name" value="RNA-binding domain, RBD"/>
    <property type="match status" value="2"/>
</dbReference>
<accession>A0A6J3MC28</accession>
<dbReference type="OrthoDB" id="360390at2759"/>
<feature type="region of interest" description="Disordered" evidence="4">
    <location>
        <begin position="588"/>
        <end position="615"/>
    </location>
</feature>
<dbReference type="PROSITE" id="PS50102">
    <property type="entry name" value="RRM"/>
    <property type="match status" value="4"/>
</dbReference>
<feature type="compositionally biased region" description="Basic and acidic residues" evidence="4">
    <location>
        <begin position="179"/>
        <end position="188"/>
    </location>
</feature>
<reference evidence="7" key="3">
    <citation type="submission" date="2025-08" db="UniProtKB">
        <authorList>
            <consortium name="RefSeq"/>
        </authorList>
    </citation>
    <scope>IDENTIFICATION</scope>
    <source>
        <strain evidence="7">CBS 342.82</strain>
    </source>
</reference>
<evidence type="ECO:0000259" key="5">
    <source>
        <dbReference type="PROSITE" id="PS50102"/>
    </source>
</evidence>
<feature type="compositionally biased region" description="Low complexity" evidence="4">
    <location>
        <begin position="43"/>
        <end position="72"/>
    </location>
</feature>
<feature type="region of interest" description="Disordered" evidence="4">
    <location>
        <begin position="1408"/>
        <end position="1454"/>
    </location>
</feature>
<dbReference type="InterPro" id="IPR011990">
    <property type="entry name" value="TPR-like_helical_dom_sf"/>
</dbReference>
<evidence type="ECO:0000313" key="7">
    <source>
        <dbReference type="RefSeq" id="XP_033462612.1"/>
    </source>
</evidence>
<feature type="domain" description="RRM" evidence="5">
    <location>
        <begin position="1164"/>
        <end position="1241"/>
    </location>
</feature>
<dbReference type="SMART" id="SM00360">
    <property type="entry name" value="RRM"/>
    <property type="match status" value="4"/>
</dbReference>
<dbReference type="RefSeq" id="XP_033462612.1">
    <property type="nucleotide sequence ID" value="XM_033599304.1"/>
</dbReference>
<feature type="domain" description="RRM" evidence="5">
    <location>
        <begin position="994"/>
        <end position="1071"/>
    </location>
</feature>
<evidence type="ECO:0000256" key="4">
    <source>
        <dbReference type="SAM" id="MobiDB-lite"/>
    </source>
</evidence>
<dbReference type="SUPFAM" id="SSF48452">
    <property type="entry name" value="TPR-like"/>
    <property type="match status" value="1"/>
</dbReference>
<dbReference type="GO" id="GO:0006396">
    <property type="term" value="P:RNA processing"/>
    <property type="evidence" value="ECO:0007669"/>
    <property type="project" value="InterPro"/>
</dbReference>
<dbReference type="GO" id="GO:0003723">
    <property type="term" value="F:RNA binding"/>
    <property type="evidence" value="ECO:0007669"/>
    <property type="project" value="UniProtKB-UniRule"/>
</dbReference>
<feature type="domain" description="RRM" evidence="5">
    <location>
        <begin position="1304"/>
        <end position="1384"/>
    </location>
</feature>
<dbReference type="InterPro" id="IPR031766">
    <property type="entry name" value="RRM_occluded"/>
</dbReference>
<feature type="compositionally biased region" description="Basic and acidic residues" evidence="4">
    <location>
        <begin position="1267"/>
        <end position="1281"/>
    </location>
</feature>
<dbReference type="InterPro" id="IPR012677">
    <property type="entry name" value="Nucleotide-bd_a/b_plait_sf"/>
</dbReference>
<dbReference type="InterPro" id="IPR000504">
    <property type="entry name" value="RRM_dom"/>
</dbReference>
<feature type="compositionally biased region" description="Polar residues" evidence="4">
    <location>
        <begin position="1282"/>
        <end position="1294"/>
    </location>
</feature>
<dbReference type="InterPro" id="IPR003107">
    <property type="entry name" value="HAT"/>
</dbReference>
<dbReference type="Pfam" id="PF00076">
    <property type="entry name" value="RRM_1"/>
    <property type="match status" value="3"/>
</dbReference>
<feature type="compositionally biased region" description="Basic and acidic residues" evidence="4">
    <location>
        <begin position="969"/>
        <end position="994"/>
    </location>
</feature>
<dbReference type="SMART" id="SM00386">
    <property type="entry name" value="HAT"/>
    <property type="match status" value="4"/>
</dbReference>
<reference evidence="7" key="1">
    <citation type="submission" date="2020-01" db="EMBL/GenBank/DDBJ databases">
        <authorList>
            <consortium name="DOE Joint Genome Institute"/>
            <person name="Haridas S."/>
            <person name="Albert R."/>
            <person name="Binder M."/>
            <person name="Bloem J."/>
            <person name="Labutti K."/>
            <person name="Salamov A."/>
            <person name="Andreopoulos B."/>
            <person name="Baker S.E."/>
            <person name="Barry K."/>
            <person name="Bills G."/>
            <person name="Bluhm B.H."/>
            <person name="Cannon C."/>
            <person name="Castanera R."/>
            <person name="Culley D.E."/>
            <person name="Daum C."/>
            <person name="Ezra D."/>
            <person name="Gonzalez J.B."/>
            <person name="Henrissat B."/>
            <person name="Kuo A."/>
            <person name="Liang C."/>
            <person name="Lipzen A."/>
            <person name="Lutzoni F."/>
            <person name="Magnuson J."/>
            <person name="Mondo S."/>
            <person name="Nolan M."/>
            <person name="Ohm R."/>
            <person name="Pangilinan J."/>
            <person name="Park H.-J."/>
            <person name="Ramirez L."/>
            <person name="Alfaro M."/>
            <person name="Sun H."/>
            <person name="Tritt A."/>
            <person name="Yoshinaga Y."/>
            <person name="Zwiers L.-H."/>
            <person name="Turgeon B.G."/>
            <person name="Goodwin S.B."/>
            <person name="Spatafora J.W."/>
            <person name="Crous P.W."/>
            <person name="Grigoriev I.V."/>
        </authorList>
    </citation>
    <scope>NUCLEOTIDE SEQUENCE</scope>
    <source>
        <strain evidence="7">CBS 342.82</strain>
    </source>
</reference>